<protein>
    <submittedName>
        <fullName evidence="1">Uncharacterized protein</fullName>
    </submittedName>
</protein>
<dbReference type="EMBL" id="JAPFFJ010000016">
    <property type="protein sequence ID" value="KAJ6406268.1"/>
    <property type="molecule type" value="Genomic_DNA"/>
</dbReference>
<gene>
    <name evidence="1" type="ORF">OIU84_009902</name>
</gene>
<dbReference type="AlphaFoldDB" id="A0AAD6JJI4"/>
<organism evidence="1 2">
    <name type="scientific">Salix udensis</name>
    <dbReference type="NCBI Taxonomy" id="889485"/>
    <lineage>
        <taxon>Eukaryota</taxon>
        <taxon>Viridiplantae</taxon>
        <taxon>Streptophyta</taxon>
        <taxon>Embryophyta</taxon>
        <taxon>Tracheophyta</taxon>
        <taxon>Spermatophyta</taxon>
        <taxon>Magnoliopsida</taxon>
        <taxon>eudicotyledons</taxon>
        <taxon>Gunneridae</taxon>
        <taxon>Pentapetalae</taxon>
        <taxon>rosids</taxon>
        <taxon>fabids</taxon>
        <taxon>Malpighiales</taxon>
        <taxon>Salicaceae</taxon>
        <taxon>Saliceae</taxon>
        <taxon>Salix</taxon>
    </lineage>
</organism>
<evidence type="ECO:0000313" key="1">
    <source>
        <dbReference type="EMBL" id="KAJ6406268.1"/>
    </source>
</evidence>
<evidence type="ECO:0000313" key="2">
    <source>
        <dbReference type="Proteomes" id="UP001162972"/>
    </source>
</evidence>
<accession>A0AAD6JJI4</accession>
<keyword evidence="2" id="KW-1185">Reference proteome</keyword>
<dbReference type="Proteomes" id="UP001162972">
    <property type="component" value="Chromosome 6"/>
</dbReference>
<name>A0AAD6JJI4_9ROSI</name>
<comment type="caution">
    <text evidence="1">The sequence shown here is derived from an EMBL/GenBank/DDBJ whole genome shotgun (WGS) entry which is preliminary data.</text>
</comment>
<sequence length="125" mass="13968">MEYLVVKQCGTYTSINYSSFANGSHAFCFSSFFPCSFKVVIDESLHFSGPKSEACKFCFRRCSRIMCRVLDEQQLHFSSISHNNSFLHSGDNTIHYSLHCSKLLLPLSSTIGPSFSPPPPSAEPD</sequence>
<reference evidence="1 2" key="1">
    <citation type="journal article" date="2023" name="Int. J. Mol. Sci.">
        <title>De Novo Assembly and Annotation of 11 Diverse Shrub Willow (Salix) Genomes Reveals Novel Gene Organization in Sex-Linked Regions.</title>
        <authorList>
            <person name="Hyden B."/>
            <person name="Feng K."/>
            <person name="Yates T.B."/>
            <person name="Jawdy S."/>
            <person name="Cereghino C."/>
            <person name="Smart L.B."/>
            <person name="Muchero W."/>
        </authorList>
    </citation>
    <scope>NUCLEOTIDE SEQUENCE [LARGE SCALE GENOMIC DNA]</scope>
    <source>
        <tissue evidence="1">Shoot tip</tissue>
    </source>
</reference>
<proteinExistence type="predicted"/>